<gene>
    <name evidence="1" type="ORF">O6H91_09G093900</name>
</gene>
<reference evidence="2" key="1">
    <citation type="journal article" date="2024" name="Proc. Natl. Acad. Sci. U.S.A.">
        <title>Extraordinary preservation of gene collinearity over three hundred million years revealed in homosporous lycophytes.</title>
        <authorList>
            <person name="Li C."/>
            <person name="Wickell D."/>
            <person name="Kuo L.Y."/>
            <person name="Chen X."/>
            <person name="Nie B."/>
            <person name="Liao X."/>
            <person name="Peng D."/>
            <person name="Ji J."/>
            <person name="Jenkins J."/>
            <person name="Williams M."/>
            <person name="Shu S."/>
            <person name="Plott C."/>
            <person name="Barry K."/>
            <person name="Rajasekar S."/>
            <person name="Grimwood J."/>
            <person name="Han X."/>
            <person name="Sun S."/>
            <person name="Hou Z."/>
            <person name="He W."/>
            <person name="Dai G."/>
            <person name="Sun C."/>
            <person name="Schmutz J."/>
            <person name="Leebens-Mack J.H."/>
            <person name="Li F.W."/>
            <person name="Wang L."/>
        </authorList>
    </citation>
    <scope>NUCLEOTIDE SEQUENCE [LARGE SCALE GENOMIC DNA]</scope>
    <source>
        <strain evidence="2">cv. PW_Plant_1</strain>
    </source>
</reference>
<organism evidence="1 2">
    <name type="scientific">Diphasiastrum complanatum</name>
    <name type="common">Issler's clubmoss</name>
    <name type="synonym">Lycopodium complanatum</name>
    <dbReference type="NCBI Taxonomy" id="34168"/>
    <lineage>
        <taxon>Eukaryota</taxon>
        <taxon>Viridiplantae</taxon>
        <taxon>Streptophyta</taxon>
        <taxon>Embryophyta</taxon>
        <taxon>Tracheophyta</taxon>
        <taxon>Lycopodiopsida</taxon>
        <taxon>Lycopodiales</taxon>
        <taxon>Lycopodiaceae</taxon>
        <taxon>Lycopodioideae</taxon>
        <taxon>Diphasiastrum</taxon>
    </lineage>
</organism>
<protein>
    <submittedName>
        <fullName evidence="1">Uncharacterized protein</fullName>
    </submittedName>
</protein>
<proteinExistence type="predicted"/>
<evidence type="ECO:0000313" key="2">
    <source>
        <dbReference type="Proteomes" id="UP001162992"/>
    </source>
</evidence>
<keyword evidence="2" id="KW-1185">Reference proteome</keyword>
<comment type="caution">
    <text evidence="1">The sequence shown here is derived from an EMBL/GenBank/DDBJ whole genome shotgun (WGS) entry which is preliminary data.</text>
</comment>
<name>A0ACC2CRW6_DIPCM</name>
<accession>A0ACC2CRW6</accession>
<dbReference type="Proteomes" id="UP001162992">
    <property type="component" value="Chromosome 9"/>
</dbReference>
<dbReference type="EMBL" id="CM055100">
    <property type="protein sequence ID" value="KAJ7544800.1"/>
    <property type="molecule type" value="Genomic_DNA"/>
</dbReference>
<evidence type="ECO:0000313" key="1">
    <source>
        <dbReference type="EMBL" id="KAJ7544800.1"/>
    </source>
</evidence>
<sequence length="2467" mass="277537">MAFLLKPWIRLLLRLRKNKKKGKKKKAQELKSLQQSSITDRKQQAAALALRRASEVEVGAAISNGSGNDITTHNKALRMRESSQTHDLEIFCNNWASSVSISTTSSLHNSSAKVSKLSSEFGAKRKRKRLGALKKGMGGFSAAEREGDNLAVCELRNDAVEGVGPPKRKKKRKTRLDVGNSVFVDGESTRKRAEESCVPQKGKLIDEARRSTKEILEYRTPTQPCSSQNLSEHGFTCFTNLDVVRGLRTSSVTLHRKMELSLKYVELQQSQTQRSFPLEKSMPMRQFVLFLSEWVQSALILSSKQEVTQSILHKFDAPLLGSDEGNFEFPAYSDIRSWDILKWCLSSGHMQNGTSISSRLLHPITSLLKVATCFYNESTTSHGDSSSSGKSRSLTNNSEPSKSCWVETKLNTTYMVTLLHHSSDVLDLILSSNSRSFRPSLGEWIALVLRALDIVTLVSKKDVVPALQGLKDVFQRSAVIVLQGFLKFLTSYPNQKLVFQTIVERLLESLLDVFGQLSLRFETVLPSVQQRENQKLVTILEEVLQNGLFHAAHLEGFSNVCSIGCFTEHNCTEVGNHRLDHTNIIAYKEKESHGFDIPLSYHRLFFHKIEQLRNQSNFSALRSLGWLFRTYARKLKTRQHIVGVSPDPHFILTEEETASQHKHDSENLETPLDQLQLNKIAYPSERLFSVFAELLIPLRNEIQKLTLFEKNLECASKLSKIQSVMVAANGLLAAARDQHAYVPVEDTPTNSHMSFIKEFHSILMQVGGFIINLQVELFGPTNGAHAMRNVNRSQSSLDNDHGTVAGVLLAEVLEEVIDALGHLLELEYKVFEDHLAGTWLLILSSVSLWYALKDDDLHSVSILEAEKKAVHFGGRIFHIFSDLRKVQLPLHVLCAMLTSLLQPTMLSSNLLNFFRTLDDTNKQQVTTENARFGSYQTAVERVVCVKPFLQKVAASVAALPEGQVAEFMDMLAVDIKVVLDALDDVGKNMDHPYENSGSHISHATAAVKALGDVFTSIIENINVTATNSFQVGMSVRNLVDHTVTQVLSSLIHVANKKIKNSSNVFCDIEAFSPSNVKQKESFSALEECPEIKEFGEERILLTPFKVVLILHIYLACRSLHRQCVILMSPKKAKQACAVVHMPVLAGNDWSNIVTELSQEGFFSWIEGSLASVFDMCICLNSISRSWIEKVPSISCIMDRMRMLRVADLDRYIQAVKFIKEMIKVENAHLNENDPLMGSASYEFSKGFKGMVDSLLTAYRDEAVLLASSWMDDVLCCTEKLICCNAAAIFCPNLSSSVILGSSERTHSCADLMQYGVFSETANYGTDIQFECDYCQRLITENSFPLARWSLLCNSTDIWSKHVNDESRESFICFLFQFCRPTRRRNFTGSEQESHVTVNCTCRTTCALQFLTCPGELLRSLSFYEEESFRRLLPLCFCKQLKLVVDQGYRDSDCPMFTAEAISQEQQWADYVDRIGRIISTNLDAKEKLPGISRYIQSESVVKSFDRCSCLLHVLTFLPRGYLHNNDISMCLNAVMSLERFLLESMLCQHFSPSVVKGSSLESMWKFLNLFGECRRALEFLFLSIDDIRSTIQPSADMSVLFGNVNAFRWFSISVRVAAICVHHLIQASDQSRALTKEDSSQRNCWKDALGFLYECTKNVTMYACKSIFLFEAKSFLYQGVFQKTENSVQESENSVQESEKSDVQKLEGIKASDHKDISEMNGLMARLAKIFLNETVTLEKSLQESCLETHAGTRKNLKNILEPTKLDRDDVSSAISALPDKLFWHEAVASGGIINSFLWCVTTVLEDLDDYCHLHKTMNWRWFVQESCLQPLHDLESVLTKILLDIILPIQLDCPVIANDPYSMRETSIVKDDRLDLKQATDEKLCNKSDQTNYSFSLEEQLSGDFKSNLHNKMLNENGTNFVEINISLGKAVKKLSDQQFKFLGELFMSLAALVKLRSLFCSCYATCSDADIFKSKQMPFSLCVLLGLAYHLMSSVSFWVENRNAQNMVWLFSSIKCMESFGSLLPCMKPLLSSLAFAKLVKVHIYMLGRLLPTSYNSYNVIKLSSSHSTCSTGKTGRAESDHQDKEICVMNVDDFDQLKNAVKSSFGALIKDAPRQHLILALQAIERAILNIWDGFEMGHGLEFSVNETGTVPRIVAAGIECLGIAIEAVSGPRRLQLLARHCPTFLAAIFNLLEHLQGRALFGIQGKNDFFETQKEIEVKASQILRLKTVHSASAVLESLEILTRVSSRPVIFPMRSRHVALSLHCPANLLKEVYVNRISSSFSQHRMLFSRKPQYVAAGSHYIVHLYRACCKLLSALVRHRRRESGHCVALLGESISVLLYCLESGQNLPAVADWDFDDVVECAHWLQRVYEEVGAHKDAFGRYCCHLLANYLSVLCGSGPCAAGFHRDVERALRPGVFALIDGSSAMDLQQLHVTLGEGPERNALTALRHDYEKHYKYRGKV</sequence>